<sequence>MVVGGSQQETLDPGFVPLGIRQQGVPVILRELVLPGGFDLETRVQVESIQCYTCDQCSLPLQLEHLEVADGCKFCKTIEHSRYFLGGIATRQCVQHCKPLSNWLYWSYKSVQFTVNCCNKDLCNTSNFKSINMYLLLICPLLWQYFIDFL</sequence>
<evidence type="ECO:0000313" key="2">
    <source>
        <dbReference type="EMBL" id="VDO53044.1"/>
    </source>
</evidence>
<protein>
    <recommendedName>
        <fullName evidence="1">Snake toxin/toxin-like domain-containing protein</fullName>
    </recommendedName>
</protein>
<proteinExistence type="predicted"/>
<dbReference type="Pfam" id="PF00087">
    <property type="entry name" value="Toxin_TOLIP"/>
    <property type="match status" value="1"/>
</dbReference>
<evidence type="ECO:0000259" key="1">
    <source>
        <dbReference type="Pfam" id="PF00087"/>
    </source>
</evidence>
<dbReference type="Gene3D" id="2.10.60.10">
    <property type="entry name" value="CD59"/>
    <property type="match status" value="1"/>
</dbReference>
<dbReference type="AlphaFoldDB" id="A0A183LDF8"/>
<dbReference type="Proteomes" id="UP000277204">
    <property type="component" value="Unassembled WGS sequence"/>
</dbReference>
<evidence type="ECO:0000313" key="3">
    <source>
        <dbReference type="Proteomes" id="UP000277204"/>
    </source>
</evidence>
<dbReference type="InterPro" id="IPR045860">
    <property type="entry name" value="Snake_toxin-like_sf"/>
</dbReference>
<name>A0A183LDF8_9TREM</name>
<organism evidence="2 3">
    <name type="scientific">Schistosoma margrebowiei</name>
    <dbReference type="NCBI Taxonomy" id="48269"/>
    <lineage>
        <taxon>Eukaryota</taxon>
        <taxon>Metazoa</taxon>
        <taxon>Spiralia</taxon>
        <taxon>Lophotrochozoa</taxon>
        <taxon>Platyhelminthes</taxon>
        <taxon>Trematoda</taxon>
        <taxon>Digenea</taxon>
        <taxon>Strigeidida</taxon>
        <taxon>Schistosomatoidea</taxon>
        <taxon>Schistosomatidae</taxon>
        <taxon>Schistosoma</taxon>
    </lineage>
</organism>
<accession>A0A183LDF8</accession>
<reference evidence="2 3" key="1">
    <citation type="submission" date="2018-11" db="EMBL/GenBank/DDBJ databases">
        <authorList>
            <consortium name="Pathogen Informatics"/>
        </authorList>
    </citation>
    <scope>NUCLEOTIDE SEQUENCE [LARGE SCALE GENOMIC DNA]</scope>
    <source>
        <strain evidence="2 3">Zambia</strain>
    </source>
</reference>
<feature type="domain" description="Snake toxin/toxin-like" evidence="1">
    <location>
        <begin position="50"/>
        <end position="124"/>
    </location>
</feature>
<gene>
    <name evidence="2" type="ORF">SMRZ_LOCUS1833</name>
</gene>
<dbReference type="EMBL" id="UZAI01000439">
    <property type="protein sequence ID" value="VDO53044.1"/>
    <property type="molecule type" value="Genomic_DNA"/>
</dbReference>
<dbReference type="SUPFAM" id="SSF57302">
    <property type="entry name" value="Snake toxin-like"/>
    <property type="match status" value="1"/>
</dbReference>
<keyword evidence="3" id="KW-1185">Reference proteome</keyword>
<dbReference type="InterPro" id="IPR035076">
    <property type="entry name" value="Toxin/TOLIP"/>
</dbReference>